<dbReference type="PROSITE" id="PS50048">
    <property type="entry name" value="ZN2_CY6_FUNGAL_2"/>
    <property type="match status" value="1"/>
</dbReference>
<organism evidence="5">
    <name type="scientific">Dissoconium aciculare CBS 342.82</name>
    <dbReference type="NCBI Taxonomy" id="1314786"/>
    <lineage>
        <taxon>Eukaryota</taxon>
        <taxon>Fungi</taxon>
        <taxon>Dikarya</taxon>
        <taxon>Ascomycota</taxon>
        <taxon>Pezizomycotina</taxon>
        <taxon>Dothideomycetes</taxon>
        <taxon>Dothideomycetidae</taxon>
        <taxon>Mycosphaerellales</taxon>
        <taxon>Dissoconiaceae</taxon>
        <taxon>Dissoconium</taxon>
    </lineage>
</organism>
<dbReference type="InterPro" id="IPR036864">
    <property type="entry name" value="Zn2-C6_fun-type_DNA-bd_sf"/>
</dbReference>
<dbReference type="Pfam" id="PF00172">
    <property type="entry name" value="Zn_clus"/>
    <property type="match status" value="1"/>
</dbReference>
<dbReference type="AlphaFoldDB" id="A0A6J3MCE1"/>
<dbReference type="GO" id="GO:0000981">
    <property type="term" value="F:DNA-binding transcription factor activity, RNA polymerase II-specific"/>
    <property type="evidence" value="ECO:0007669"/>
    <property type="project" value="InterPro"/>
</dbReference>
<evidence type="ECO:0000259" key="3">
    <source>
        <dbReference type="PROSITE" id="PS50048"/>
    </source>
</evidence>
<keyword evidence="1" id="KW-0539">Nucleus</keyword>
<feature type="compositionally biased region" description="Polar residues" evidence="2">
    <location>
        <begin position="365"/>
        <end position="380"/>
    </location>
</feature>
<reference evidence="5" key="2">
    <citation type="submission" date="2020-04" db="EMBL/GenBank/DDBJ databases">
        <authorList>
            <consortium name="NCBI Genome Project"/>
        </authorList>
    </citation>
    <scope>NUCLEOTIDE SEQUENCE</scope>
    <source>
        <strain evidence="5">CBS 342.82</strain>
    </source>
</reference>
<sequence length="500" mass="55279">MCLQQSILGHYPTRSVLFPDAQVELSSQRRKGNHNRANMKAPKNNGSMSAGRHASNRASSQRGSPNEHLSRFIGNGSRRGCGKISKKTQSDSERKRNSLACARCRKRKIRCSGHHLDDNPCDACKAAGTEVASECVFIRVNAQELQDLDVKSRSLHKEAFLPSAETPDTFPLESSHRILDKHASQYCFEERRPSLVSRNTTNFNNQDHTTSLDPSLLAASLTSFESLEGFETWNMASSLPPLPNHDATNLQYVMAYTEPAITVHPNFEMSPNFPRIDSKPLPERPISTTGTNYQTDASCDRLESMQNGLYGTKLGIDGGANLCPSHYQPMTPQSCAIDPSGSVQSLMPTWRTAPTDRTYLREDASSTIGRLPSTPSTSYGSLPISSAPSPASIQSSRRHSMQPTSVMPKQHLTIGYNMNDQDSAMGETFSMSSYIPEQSLHAFAQGYGAAQQAAHRRRSLDDHVPQQQPWDYDLCAQGTYNAYARDLQFMTPSPCMSFCL</sequence>
<reference evidence="5" key="3">
    <citation type="submission" date="2025-08" db="UniProtKB">
        <authorList>
            <consortium name="RefSeq"/>
        </authorList>
    </citation>
    <scope>IDENTIFICATION</scope>
    <source>
        <strain evidence="5">CBS 342.82</strain>
    </source>
</reference>
<dbReference type="RefSeq" id="XP_033462310.1">
    <property type="nucleotide sequence ID" value="XM_033599237.1"/>
</dbReference>
<evidence type="ECO:0000256" key="1">
    <source>
        <dbReference type="ARBA" id="ARBA00023242"/>
    </source>
</evidence>
<proteinExistence type="predicted"/>
<name>A0A6J3MCE1_9PEZI</name>
<feature type="domain" description="Zn(2)-C6 fungal-type" evidence="3">
    <location>
        <begin position="100"/>
        <end position="137"/>
    </location>
</feature>
<dbReference type="SMART" id="SM00066">
    <property type="entry name" value="GAL4"/>
    <property type="match status" value="1"/>
</dbReference>
<evidence type="ECO:0000256" key="2">
    <source>
        <dbReference type="SAM" id="MobiDB-lite"/>
    </source>
</evidence>
<accession>A0A6J3MCE1</accession>
<dbReference type="SUPFAM" id="SSF57701">
    <property type="entry name" value="Zn2/Cys6 DNA-binding domain"/>
    <property type="match status" value="1"/>
</dbReference>
<feature type="compositionally biased region" description="Low complexity" evidence="2">
    <location>
        <begin position="381"/>
        <end position="395"/>
    </location>
</feature>
<dbReference type="Proteomes" id="UP000504637">
    <property type="component" value="Unplaced"/>
</dbReference>
<keyword evidence="4" id="KW-1185">Reference proteome</keyword>
<dbReference type="GeneID" id="54357036"/>
<dbReference type="GO" id="GO:0008270">
    <property type="term" value="F:zinc ion binding"/>
    <property type="evidence" value="ECO:0007669"/>
    <property type="project" value="InterPro"/>
</dbReference>
<evidence type="ECO:0000313" key="5">
    <source>
        <dbReference type="RefSeq" id="XP_033462310.1"/>
    </source>
</evidence>
<evidence type="ECO:0000313" key="4">
    <source>
        <dbReference type="Proteomes" id="UP000504637"/>
    </source>
</evidence>
<feature type="region of interest" description="Disordered" evidence="2">
    <location>
        <begin position="274"/>
        <end position="294"/>
    </location>
</feature>
<protein>
    <recommendedName>
        <fullName evidence="3">Zn(2)-C6 fungal-type domain-containing protein</fullName>
    </recommendedName>
</protein>
<dbReference type="InterPro" id="IPR001138">
    <property type="entry name" value="Zn2Cys6_DnaBD"/>
</dbReference>
<reference evidence="5" key="1">
    <citation type="submission" date="2020-01" db="EMBL/GenBank/DDBJ databases">
        <authorList>
            <consortium name="DOE Joint Genome Institute"/>
            <person name="Haridas S."/>
            <person name="Albert R."/>
            <person name="Binder M."/>
            <person name="Bloem J."/>
            <person name="Labutti K."/>
            <person name="Salamov A."/>
            <person name="Andreopoulos B."/>
            <person name="Baker S.E."/>
            <person name="Barry K."/>
            <person name="Bills G."/>
            <person name="Bluhm B.H."/>
            <person name="Cannon C."/>
            <person name="Castanera R."/>
            <person name="Culley D.E."/>
            <person name="Daum C."/>
            <person name="Ezra D."/>
            <person name="Gonzalez J.B."/>
            <person name="Henrissat B."/>
            <person name="Kuo A."/>
            <person name="Liang C."/>
            <person name="Lipzen A."/>
            <person name="Lutzoni F."/>
            <person name="Magnuson J."/>
            <person name="Mondo S."/>
            <person name="Nolan M."/>
            <person name="Ohm R."/>
            <person name="Pangilinan J."/>
            <person name="Park H.-J."/>
            <person name="Ramirez L."/>
            <person name="Alfaro M."/>
            <person name="Sun H."/>
            <person name="Tritt A."/>
            <person name="Yoshinaga Y."/>
            <person name="Zwiers L.-H."/>
            <person name="Turgeon B.G."/>
            <person name="Goodwin S.B."/>
            <person name="Spatafora J.W."/>
            <person name="Crous P.W."/>
            <person name="Grigoriev I.V."/>
        </authorList>
    </citation>
    <scope>NUCLEOTIDE SEQUENCE</scope>
    <source>
        <strain evidence="5">CBS 342.82</strain>
    </source>
</reference>
<dbReference type="CDD" id="cd00067">
    <property type="entry name" value="GAL4"/>
    <property type="match status" value="1"/>
</dbReference>
<feature type="region of interest" description="Disordered" evidence="2">
    <location>
        <begin position="24"/>
        <end position="97"/>
    </location>
</feature>
<dbReference type="Gene3D" id="4.10.240.10">
    <property type="entry name" value="Zn(2)-C6 fungal-type DNA-binding domain"/>
    <property type="match status" value="1"/>
</dbReference>
<gene>
    <name evidence="5" type="ORF">K489DRAFT_153661</name>
</gene>
<feature type="region of interest" description="Disordered" evidence="2">
    <location>
        <begin position="362"/>
        <end position="405"/>
    </location>
</feature>